<feature type="region of interest" description="Disordered" evidence="4">
    <location>
        <begin position="1492"/>
        <end position="1511"/>
    </location>
</feature>
<dbReference type="Pfam" id="PF12808">
    <property type="entry name" value="Mto2_bdg"/>
    <property type="match status" value="2"/>
</dbReference>
<dbReference type="InterPro" id="IPR012943">
    <property type="entry name" value="Cnn_1N"/>
</dbReference>
<dbReference type="Pfam" id="PF07989">
    <property type="entry name" value="Cnn_1N"/>
    <property type="match status" value="1"/>
</dbReference>
<feature type="region of interest" description="Disordered" evidence="4">
    <location>
        <begin position="1142"/>
        <end position="1168"/>
    </location>
</feature>
<evidence type="ECO:0000256" key="4">
    <source>
        <dbReference type="SAM" id="MobiDB-lite"/>
    </source>
</evidence>
<feature type="compositionally biased region" description="Polar residues" evidence="4">
    <location>
        <begin position="1"/>
        <end position="13"/>
    </location>
</feature>
<dbReference type="PANTHER" id="PTHR23159">
    <property type="entry name" value="CENTROSOMAL PROTEIN 2"/>
    <property type="match status" value="1"/>
</dbReference>
<sequence>MSSSPASRPTNTRKPSRLPGGFDDDYDEYNHANEEDDSRQYGYGDSSDLPPLPNDSSILPSNEENSRGVAGQQTMLEERDMNHKLLDVESSFLPEVSHLAPAVSNGADDTYMFGVPNDNLAKRQQPVSPVNTRTGHGQGEDEFGFRSPKTPPETYKTPGPERQEEELARRREAEGGEPETPGAPNTSSLETLSSSPTAAAAARTVSRVISMASLGGYETANERDSPESPTRQRRHREEDDPETTPRKSQDRHLDLFAESQSTAGGALVDQDSGLDNSTEFPPEKQSRRPKYLQSRQSSQRLSQSSFISGNTDTASEATMGADFALQSGGAAPGGGPTRKSKILSRATSLGSMASGISALSDEEGFPTRKQVSGGELETLNEEDRPASRRQADSELDVPLTPKASAHNLLPTDTVIANNVRDIEVPGTFARQYRQAHRTDSPGKTPFAATPLAIRAGKSMTLKEHRSTVDRLGKENFDLKMKIHFLDQALQRRSEDGIKEMITENVQLKSDKVRLEKDNHGLRKSLRDLEKKLKDRDSGDTVVPEKDIEDEERLNEAEEEVLWLREQVETYEVEIRKMRTDMMSRESEKRRLAEVVKSLGEARTTGTSDVGSREERDMWKDMLEAETAAREQADDENKRLREEVEALRAEAVNLSKHSTRRGNTRFSSGASQASSLDRDRDVSGSQAASSTTLVELDRLRHENSELQKVISAQTSTLTSRNKEKERLYQEIEDLKLGQRRGDGRSVAGDSIFERSASRVRSHSRMSNGTRMSRASDNERENLEIKNGELRDQVSELKLESQNLRNKLDEVNAELDAIDAQAQADADQFNEELHLLSLERDDALRAAEELDEAFQQLKAEAQEEIDGLGDELDLKIQEAERLENDLRNQEENFRALQGEMRSATEGIIRLEEDAQANVQRYKAVRQELEDSNRELEALEKSLAESNSKIQRLTVQQESSHNEIAFLREEQDADKIKIGDLEAALKTTTMSLHSEKDKTQELETRLAEERYQREVVGSKEKQEVQRIMNDLNREASASRDDARRLKKALSTRDIELASWKDRLTELENSLRDLLGDPQGTRATFLNAIARLQKGLESTSMELDSTRQALDEKAEIVADRDRLLEMNGLEFRKMLDVLEKERNAHRADKHSFEQTLKSHQQATRSISQSNTRISELEAARQGDRKKFLQAESQYKDQLAERNSVLLQLWKKLSTMCGPDWAHSNSLINGNLPSQEVVGNMLFWPGFSRNLLLAAKQVESTIGIFKERIKRTERDLWKEYQALEHTLDLRVKKLDRVEEIVTNMRAAQRPTSRHEFTSASPDLNKLKGENRLLKAELALMQQQHQRGSSGQSIPPRGSSSRPSGGGSQGSMVGHGTLMRHHTSNVVEHLTTESDRQQSLRSNSVSSSRASSSARDIMLPEVNQYPNPNNPGNQPGQDKWIHRLRELERRLKKEREARLQDRSGARKRLEERDAVNEELRLELERERMRKETGIVGVNATAPSISGTPDVASVRGDS</sequence>
<dbReference type="Proteomes" id="UP000053317">
    <property type="component" value="Unassembled WGS sequence"/>
</dbReference>
<feature type="coiled-coil region" evidence="3">
    <location>
        <begin position="1018"/>
        <end position="1073"/>
    </location>
</feature>
<feature type="coiled-coil region" evidence="3">
    <location>
        <begin position="497"/>
        <end position="573"/>
    </location>
</feature>
<feature type="compositionally biased region" description="Polar residues" evidence="4">
    <location>
        <begin position="663"/>
        <end position="674"/>
    </location>
</feature>
<feature type="region of interest" description="Disordered" evidence="4">
    <location>
        <begin position="651"/>
        <end position="695"/>
    </location>
</feature>
<feature type="compositionally biased region" description="Polar residues" evidence="4">
    <location>
        <begin position="682"/>
        <end position="692"/>
    </location>
</feature>
<gene>
    <name evidence="7" type="ORF">UCRPC4_g02122</name>
</gene>
<feature type="region of interest" description="Disordered" evidence="4">
    <location>
        <begin position="1"/>
        <end position="81"/>
    </location>
</feature>
<keyword evidence="2" id="KW-0963">Cytoplasm</keyword>
<feature type="coiled-coil region" evidence="3">
    <location>
        <begin position="1431"/>
        <end position="1483"/>
    </location>
</feature>
<feature type="compositionally biased region" description="Polar residues" evidence="4">
    <location>
        <begin position="1149"/>
        <end position="1168"/>
    </location>
</feature>
<comment type="subcellular location">
    <subcellularLocation>
        <location evidence="1">Cytoplasm</location>
    </subcellularLocation>
</comment>
<feature type="region of interest" description="Disordered" evidence="4">
    <location>
        <begin position="596"/>
        <end position="616"/>
    </location>
</feature>
<reference evidence="7 8" key="1">
    <citation type="submission" date="2015-05" db="EMBL/GenBank/DDBJ databases">
        <title>Distinctive expansion of gene families associated with plant cell wall degradation and secondary metabolism in the genomes of grapevine trunk pathogens.</title>
        <authorList>
            <person name="Lawrence D.P."/>
            <person name="Travadon R."/>
            <person name="Rolshausen P.E."/>
            <person name="Baumgartner K."/>
        </authorList>
    </citation>
    <scope>NUCLEOTIDE SEQUENCE [LARGE SCALE GENOMIC DNA]</scope>
    <source>
        <strain evidence="7">UCRPC4</strain>
    </source>
</reference>
<dbReference type="EMBL" id="LCWF01000050">
    <property type="protein sequence ID" value="KKY25065.1"/>
    <property type="molecule type" value="Genomic_DNA"/>
</dbReference>
<feature type="compositionally biased region" description="Basic and acidic residues" evidence="4">
    <location>
        <begin position="235"/>
        <end position="255"/>
    </location>
</feature>
<feature type="region of interest" description="Disordered" evidence="4">
    <location>
        <begin position="1300"/>
        <end position="1320"/>
    </location>
</feature>
<feature type="compositionally biased region" description="Low complexity" evidence="4">
    <location>
        <begin position="178"/>
        <end position="210"/>
    </location>
</feature>
<feature type="compositionally biased region" description="Low complexity" evidence="4">
    <location>
        <begin position="1336"/>
        <end position="1357"/>
    </location>
</feature>
<dbReference type="Gene3D" id="1.10.287.1490">
    <property type="match status" value="1"/>
</dbReference>
<evidence type="ECO:0000313" key="7">
    <source>
        <dbReference type="EMBL" id="KKY25065.1"/>
    </source>
</evidence>
<dbReference type="OrthoDB" id="10255000at2759"/>
<feature type="region of interest" description="Disordered" evidence="4">
    <location>
        <begin position="104"/>
        <end position="404"/>
    </location>
</feature>
<feature type="domain" description="Mto1-like Mto2p-binding" evidence="6">
    <location>
        <begin position="1433"/>
        <end position="1483"/>
    </location>
</feature>
<dbReference type="InterPro" id="IPR024545">
    <property type="entry name" value="Mto1-like_Mto2p-bd"/>
</dbReference>
<feature type="region of interest" description="Disordered" evidence="4">
    <location>
        <begin position="1336"/>
        <end position="1370"/>
    </location>
</feature>
<feature type="compositionally biased region" description="Low complexity" evidence="4">
    <location>
        <begin position="1393"/>
        <end position="1409"/>
    </location>
</feature>
<evidence type="ECO:0000256" key="1">
    <source>
        <dbReference type="ARBA" id="ARBA00004496"/>
    </source>
</evidence>
<protein>
    <submittedName>
        <fullName evidence="7">Putative anucleate primary sterigmata protein b</fullName>
    </submittedName>
</protein>
<feature type="compositionally biased region" description="Polar residues" evidence="4">
    <location>
        <begin position="125"/>
        <end position="135"/>
    </location>
</feature>
<name>A0A0G2H8W6_PHACM</name>
<dbReference type="GO" id="GO:0005737">
    <property type="term" value="C:cytoplasm"/>
    <property type="evidence" value="ECO:0007669"/>
    <property type="project" value="UniProtKB-SubCell"/>
</dbReference>
<feature type="region of interest" description="Disordered" evidence="4">
    <location>
        <begin position="1382"/>
        <end position="1410"/>
    </location>
</feature>
<dbReference type="PANTHER" id="PTHR23159:SF31">
    <property type="entry name" value="CENTROSOME-ASSOCIATED PROTEIN CEP250 ISOFORM X1"/>
    <property type="match status" value="1"/>
</dbReference>
<feature type="region of interest" description="Disordered" evidence="4">
    <location>
        <begin position="755"/>
        <end position="776"/>
    </location>
</feature>
<reference evidence="7 8" key="2">
    <citation type="submission" date="2015-05" db="EMBL/GenBank/DDBJ databases">
        <authorList>
            <person name="Morales-Cruz A."/>
            <person name="Amrine K.C."/>
            <person name="Cantu D."/>
        </authorList>
    </citation>
    <scope>NUCLEOTIDE SEQUENCE [LARGE SCALE GENOMIC DNA]</scope>
    <source>
        <strain evidence="7">UCRPC4</strain>
    </source>
</reference>
<feature type="compositionally biased region" description="Basic and acidic residues" evidence="4">
    <location>
        <begin position="381"/>
        <end position="392"/>
    </location>
</feature>
<feature type="compositionally biased region" description="Basic and acidic residues" evidence="4">
    <location>
        <begin position="159"/>
        <end position="174"/>
    </location>
</feature>
<organism evidence="7 8">
    <name type="scientific">Phaeomoniella chlamydospora</name>
    <name type="common">Phaeoacremonium chlamydosporum</name>
    <dbReference type="NCBI Taxonomy" id="158046"/>
    <lineage>
        <taxon>Eukaryota</taxon>
        <taxon>Fungi</taxon>
        <taxon>Dikarya</taxon>
        <taxon>Ascomycota</taxon>
        <taxon>Pezizomycotina</taxon>
        <taxon>Eurotiomycetes</taxon>
        <taxon>Chaetothyriomycetidae</taxon>
        <taxon>Phaeomoniellales</taxon>
        <taxon>Phaeomoniellaceae</taxon>
        <taxon>Phaeomoniella</taxon>
    </lineage>
</organism>
<dbReference type="GO" id="GO:0005815">
    <property type="term" value="C:microtubule organizing center"/>
    <property type="evidence" value="ECO:0007669"/>
    <property type="project" value="InterPro"/>
</dbReference>
<feature type="compositionally biased region" description="Low complexity" evidence="4">
    <location>
        <begin position="45"/>
        <end position="62"/>
    </location>
</feature>
<keyword evidence="8" id="KW-1185">Reference proteome</keyword>
<comment type="caution">
    <text evidence="7">The sequence shown here is derived from an EMBL/GenBank/DDBJ whole genome shotgun (WGS) entry which is preliminary data.</text>
</comment>
<feature type="domain" description="Mto1-like Mto2p-binding" evidence="6">
    <location>
        <begin position="1287"/>
        <end position="1337"/>
    </location>
</feature>
<feature type="compositionally biased region" description="Polar residues" evidence="4">
    <location>
        <begin position="306"/>
        <end position="316"/>
    </location>
</feature>
<feature type="domain" description="Centrosomin N-terminal motif 1" evidence="5">
    <location>
        <begin position="460"/>
        <end position="532"/>
    </location>
</feature>
<evidence type="ECO:0000256" key="3">
    <source>
        <dbReference type="SAM" id="Coils"/>
    </source>
</evidence>
<evidence type="ECO:0000313" key="8">
    <source>
        <dbReference type="Proteomes" id="UP000053317"/>
    </source>
</evidence>
<evidence type="ECO:0000259" key="6">
    <source>
        <dbReference type="Pfam" id="PF12808"/>
    </source>
</evidence>
<evidence type="ECO:0000256" key="2">
    <source>
        <dbReference type="ARBA" id="ARBA00022490"/>
    </source>
</evidence>
<proteinExistence type="predicted"/>
<keyword evidence="3" id="KW-0175">Coiled coil</keyword>
<evidence type="ECO:0000259" key="5">
    <source>
        <dbReference type="Pfam" id="PF07989"/>
    </source>
</evidence>
<accession>A0A0G2H8W6</accession>
<feature type="compositionally biased region" description="Low complexity" evidence="4">
    <location>
        <begin position="292"/>
        <end position="305"/>
    </location>
</feature>